<dbReference type="SUPFAM" id="SSF63411">
    <property type="entry name" value="LuxS/MPP-like metallohydrolase"/>
    <property type="match status" value="1"/>
</dbReference>
<evidence type="ECO:0000313" key="2">
    <source>
        <dbReference type="Proteomes" id="UP001431181"/>
    </source>
</evidence>
<accession>A0ABT3KC22</accession>
<gene>
    <name evidence="1" type="ORF">ONZ52_03080</name>
</gene>
<sequence>MTAKNLSDNALEEWHQIAKPTPDFHTKKEWIDSVEAIDKTDFIDFLENKLRSESISNIIIHNKAFPAALTSQGWIETSPDKLTAN</sequence>
<organism evidence="1 2">
    <name type="scientific">Marinomonas rhodophyticola</name>
    <dbReference type="NCBI Taxonomy" id="2992803"/>
    <lineage>
        <taxon>Bacteria</taxon>
        <taxon>Pseudomonadati</taxon>
        <taxon>Pseudomonadota</taxon>
        <taxon>Gammaproteobacteria</taxon>
        <taxon>Oceanospirillales</taxon>
        <taxon>Oceanospirillaceae</taxon>
        <taxon>Marinomonas</taxon>
    </lineage>
</organism>
<dbReference type="Proteomes" id="UP001431181">
    <property type="component" value="Unassembled WGS sequence"/>
</dbReference>
<dbReference type="RefSeq" id="WP_265217219.1">
    <property type="nucleotide sequence ID" value="NZ_JAPEUL010000004.1"/>
</dbReference>
<comment type="caution">
    <text evidence="1">The sequence shown here is derived from an EMBL/GenBank/DDBJ whole genome shotgun (WGS) entry which is preliminary data.</text>
</comment>
<evidence type="ECO:0000313" key="1">
    <source>
        <dbReference type="EMBL" id="MCW4628058.1"/>
    </source>
</evidence>
<proteinExistence type="predicted"/>
<reference evidence="1" key="1">
    <citation type="submission" date="2022-11" db="EMBL/GenBank/DDBJ databases">
        <title>Marinomonas sp. nov., isolated from marine algae.</title>
        <authorList>
            <person name="Choi D.G."/>
            <person name="Kim J.M."/>
            <person name="Lee J.K."/>
            <person name="Baek J.H."/>
            <person name="Jeon C.O."/>
        </authorList>
    </citation>
    <scope>NUCLEOTIDE SEQUENCE</scope>
    <source>
        <strain evidence="1">KJ51-3</strain>
    </source>
</reference>
<name>A0ABT3KC22_9GAMM</name>
<keyword evidence="2" id="KW-1185">Reference proteome</keyword>
<dbReference type="EMBL" id="JAPEUL010000004">
    <property type="protein sequence ID" value="MCW4628058.1"/>
    <property type="molecule type" value="Genomic_DNA"/>
</dbReference>
<dbReference type="InterPro" id="IPR011249">
    <property type="entry name" value="Metalloenz_LuxS/M16"/>
</dbReference>
<protein>
    <submittedName>
        <fullName evidence="1">Uncharacterized protein</fullName>
    </submittedName>
</protein>
<dbReference type="Gene3D" id="3.30.830.10">
    <property type="entry name" value="Metalloenzyme, LuxS/M16 peptidase-like"/>
    <property type="match status" value="2"/>
</dbReference>